<evidence type="ECO:0000256" key="5">
    <source>
        <dbReference type="ARBA" id="ARBA00023136"/>
    </source>
</evidence>
<dbReference type="AlphaFoldDB" id="A0A0R0BZF7"/>
<keyword evidence="3 6" id="KW-0812">Transmembrane</keyword>
<dbReference type="Proteomes" id="UP000051863">
    <property type="component" value="Unassembled WGS sequence"/>
</dbReference>
<dbReference type="InterPro" id="IPR000917">
    <property type="entry name" value="Sulfatase_N"/>
</dbReference>
<evidence type="ECO:0000313" key="9">
    <source>
        <dbReference type="Proteomes" id="UP000051863"/>
    </source>
</evidence>
<keyword evidence="9" id="KW-1185">Reference proteome</keyword>
<comment type="subcellular location">
    <subcellularLocation>
        <location evidence="1">Cell membrane</location>
        <topology evidence="1">Multi-pass membrane protein</topology>
    </subcellularLocation>
</comment>
<keyword evidence="4 6" id="KW-1133">Transmembrane helix</keyword>
<evidence type="ECO:0000256" key="2">
    <source>
        <dbReference type="ARBA" id="ARBA00022475"/>
    </source>
</evidence>
<protein>
    <recommendedName>
        <fullName evidence="7">Sulfatase N-terminal domain-containing protein</fullName>
    </recommendedName>
</protein>
<keyword evidence="2" id="KW-1003">Cell membrane</keyword>
<evidence type="ECO:0000313" key="8">
    <source>
        <dbReference type="EMBL" id="KRG63148.1"/>
    </source>
</evidence>
<dbReference type="Pfam" id="PF00884">
    <property type="entry name" value="Sulfatase"/>
    <property type="match status" value="1"/>
</dbReference>
<reference evidence="8 9" key="1">
    <citation type="submission" date="2015-05" db="EMBL/GenBank/DDBJ databases">
        <title>Genome sequencing and analysis of members of genus Stenotrophomonas.</title>
        <authorList>
            <person name="Patil P.P."/>
            <person name="Midha S."/>
            <person name="Patil P.B."/>
        </authorList>
    </citation>
    <scope>NUCLEOTIDE SEQUENCE [LARGE SCALE GENOMIC DNA]</scope>
    <source>
        <strain evidence="8 9">DSM 18941</strain>
    </source>
</reference>
<dbReference type="PATRIC" id="fig|405446.3.peg.3564"/>
<comment type="caution">
    <text evidence="8">The sequence shown here is derived from an EMBL/GenBank/DDBJ whole genome shotgun (WGS) entry which is preliminary data.</text>
</comment>
<dbReference type="InterPro" id="IPR017850">
    <property type="entry name" value="Alkaline_phosphatase_core_sf"/>
</dbReference>
<feature type="transmembrane region" description="Helical" evidence="6">
    <location>
        <begin position="55"/>
        <end position="84"/>
    </location>
</feature>
<dbReference type="CDD" id="cd16015">
    <property type="entry name" value="LTA_synthase"/>
    <property type="match status" value="1"/>
</dbReference>
<feature type="transmembrane region" description="Helical" evidence="6">
    <location>
        <begin position="145"/>
        <end position="164"/>
    </location>
</feature>
<evidence type="ECO:0000256" key="3">
    <source>
        <dbReference type="ARBA" id="ARBA00022692"/>
    </source>
</evidence>
<feature type="domain" description="Sulfatase N-terminal" evidence="7">
    <location>
        <begin position="270"/>
        <end position="556"/>
    </location>
</feature>
<dbReference type="SUPFAM" id="SSF53649">
    <property type="entry name" value="Alkaline phosphatase-like"/>
    <property type="match status" value="1"/>
</dbReference>
<feature type="transmembrane region" description="Helical" evidence="6">
    <location>
        <begin position="176"/>
        <end position="197"/>
    </location>
</feature>
<evidence type="ECO:0000256" key="4">
    <source>
        <dbReference type="ARBA" id="ARBA00022989"/>
    </source>
</evidence>
<dbReference type="PANTHER" id="PTHR47371">
    <property type="entry name" value="LIPOTEICHOIC ACID SYNTHASE"/>
    <property type="match status" value="1"/>
</dbReference>
<dbReference type="InterPro" id="IPR050448">
    <property type="entry name" value="OpgB/LTA_synthase_biosynth"/>
</dbReference>
<organism evidence="8 9">
    <name type="scientific">Stenotrophomonas terrae</name>
    <dbReference type="NCBI Taxonomy" id="405446"/>
    <lineage>
        <taxon>Bacteria</taxon>
        <taxon>Pseudomonadati</taxon>
        <taxon>Pseudomonadota</taxon>
        <taxon>Gammaproteobacteria</taxon>
        <taxon>Lysobacterales</taxon>
        <taxon>Lysobacteraceae</taxon>
        <taxon>Stenotrophomonas</taxon>
    </lineage>
</organism>
<gene>
    <name evidence="8" type="ORF">ABB27_17825</name>
</gene>
<keyword evidence="5 6" id="KW-0472">Membrane</keyword>
<feature type="transmembrane region" description="Helical" evidence="6">
    <location>
        <begin position="91"/>
        <end position="108"/>
    </location>
</feature>
<evidence type="ECO:0000256" key="6">
    <source>
        <dbReference type="SAM" id="Phobius"/>
    </source>
</evidence>
<dbReference type="EMBL" id="LDJJ01000076">
    <property type="protein sequence ID" value="KRG63148.1"/>
    <property type="molecule type" value="Genomic_DNA"/>
</dbReference>
<sequence>MVTEQLTMTSTHDGGAWARFSSVFPVLLLAQLVLVAMAVSNGVAAAGGGLQGGAIAGIAGAQALLMLLRTVPLLMLLTIPLLLIKRTLPRVIAVGVLWSVFLIVQVMLDQYFQVAHVPLGADLFGYSVAEIRTTLADGAPLGLRGVLAMALPLLVLWLGLLWVARRDLKGSPVWSTVLLVVAGIAWILPLPTGAVALKDIASRDLACNKLAWFSGDVWRWFKGEADVAAAPSALVSNEPALDPEFPFLRQEQTPDTLGTYFSPTSDGRPPNVVLIVVEGLGRSFSGPQAPLGSFTPFLDELAARSLYFDNFLANQGRTFGVLPTLIGSAPFADEGFTALGDRMPPHPGLFSVLRQQGYNTAFYNGTDTSFDDERGYMQGQQVQMLVDMNNFGEGYQRNPFSAWGYPDKELVSRVLADNDTLQAPFLMAMQTISMHTSYEFPDQDVYRKQFEQRLQQLQVPEAQRAGYRASTDIYSTIMYTDEQLRRYFASVEKTPWYANTIFVVTGDHRLPEIPMGEHVDRYHVPLIVFSPLLKQPKRIRAVSSQLDVTPSLMALLSNTYGLKRPAQTAWLGTGLDMAETFRNTHQLPLKQTKTSAPEYLAERWWLHDGKLYELQDGMHLAETDDASVRAWAMQRLQRYTQANAIFMKKNALTPEGVTPKLVAYSAPAAAATAAATTAPVAHGLSLTSAELATVADGVQLTAVFSSGDPKPSRMFVPLAVMSGEDGRELQEVYGQAMQLPPGGSQQVQLQLRLPQDCGGHCYVSVFPSDPDTGKAIGQGRYHLQVDAAATVESAP</sequence>
<proteinExistence type="predicted"/>
<name>A0A0R0BZF7_9GAMM</name>
<dbReference type="GO" id="GO:0005886">
    <property type="term" value="C:plasma membrane"/>
    <property type="evidence" value="ECO:0007669"/>
    <property type="project" value="UniProtKB-SubCell"/>
</dbReference>
<evidence type="ECO:0000256" key="1">
    <source>
        <dbReference type="ARBA" id="ARBA00004651"/>
    </source>
</evidence>
<dbReference type="Gene3D" id="3.40.720.10">
    <property type="entry name" value="Alkaline Phosphatase, subunit A"/>
    <property type="match status" value="1"/>
</dbReference>
<evidence type="ECO:0000259" key="7">
    <source>
        <dbReference type="Pfam" id="PF00884"/>
    </source>
</evidence>
<accession>A0A0R0BZF7</accession>
<dbReference type="PANTHER" id="PTHR47371:SF3">
    <property type="entry name" value="PHOSPHOGLYCEROL TRANSFERASE I"/>
    <property type="match status" value="1"/>
</dbReference>